<keyword evidence="2" id="KW-1185">Reference proteome</keyword>
<comment type="caution">
    <text evidence="1">The sequence shown here is derived from an EMBL/GenBank/DDBJ whole genome shotgun (WGS) entry which is preliminary data.</text>
</comment>
<organism evidence="1 2">
    <name type="scientific">Dermacentor silvarum</name>
    <name type="common">Tick</name>
    <dbReference type="NCBI Taxonomy" id="543639"/>
    <lineage>
        <taxon>Eukaryota</taxon>
        <taxon>Metazoa</taxon>
        <taxon>Ecdysozoa</taxon>
        <taxon>Arthropoda</taxon>
        <taxon>Chelicerata</taxon>
        <taxon>Arachnida</taxon>
        <taxon>Acari</taxon>
        <taxon>Parasitiformes</taxon>
        <taxon>Ixodida</taxon>
        <taxon>Ixodoidea</taxon>
        <taxon>Ixodidae</taxon>
        <taxon>Rhipicephalinae</taxon>
        <taxon>Dermacentor</taxon>
    </lineage>
</organism>
<dbReference type="EMBL" id="CM023472">
    <property type="protein sequence ID" value="KAH7958289.1"/>
    <property type="molecule type" value="Genomic_DNA"/>
</dbReference>
<accession>A0ACB8D1Z1</accession>
<dbReference type="Proteomes" id="UP000821865">
    <property type="component" value="Chromosome 3"/>
</dbReference>
<reference evidence="1" key="1">
    <citation type="submission" date="2020-05" db="EMBL/GenBank/DDBJ databases">
        <title>Large-scale comparative analyses of tick genomes elucidate their genetic diversity and vector capacities.</title>
        <authorList>
            <person name="Jia N."/>
            <person name="Wang J."/>
            <person name="Shi W."/>
            <person name="Du L."/>
            <person name="Sun Y."/>
            <person name="Zhan W."/>
            <person name="Jiang J."/>
            <person name="Wang Q."/>
            <person name="Zhang B."/>
            <person name="Ji P."/>
            <person name="Sakyi L.B."/>
            <person name="Cui X."/>
            <person name="Yuan T."/>
            <person name="Jiang B."/>
            <person name="Yang W."/>
            <person name="Lam T.T.-Y."/>
            <person name="Chang Q."/>
            <person name="Ding S."/>
            <person name="Wang X."/>
            <person name="Zhu J."/>
            <person name="Ruan X."/>
            <person name="Zhao L."/>
            <person name="Wei J."/>
            <person name="Que T."/>
            <person name="Du C."/>
            <person name="Cheng J."/>
            <person name="Dai P."/>
            <person name="Han X."/>
            <person name="Huang E."/>
            <person name="Gao Y."/>
            <person name="Liu J."/>
            <person name="Shao H."/>
            <person name="Ye R."/>
            <person name="Li L."/>
            <person name="Wei W."/>
            <person name="Wang X."/>
            <person name="Wang C."/>
            <person name="Yang T."/>
            <person name="Huo Q."/>
            <person name="Li W."/>
            <person name="Guo W."/>
            <person name="Chen H."/>
            <person name="Zhou L."/>
            <person name="Ni X."/>
            <person name="Tian J."/>
            <person name="Zhou Y."/>
            <person name="Sheng Y."/>
            <person name="Liu T."/>
            <person name="Pan Y."/>
            <person name="Xia L."/>
            <person name="Li J."/>
            <person name="Zhao F."/>
            <person name="Cao W."/>
        </authorList>
    </citation>
    <scope>NUCLEOTIDE SEQUENCE</scope>
    <source>
        <strain evidence="1">Dsil-2018</strain>
    </source>
</reference>
<protein>
    <submittedName>
        <fullName evidence="1">Uncharacterized protein</fullName>
    </submittedName>
</protein>
<evidence type="ECO:0000313" key="2">
    <source>
        <dbReference type="Proteomes" id="UP000821865"/>
    </source>
</evidence>
<name>A0ACB8D1Z1_DERSI</name>
<sequence length="471" mass="51574">MSSNGNNDHGSSGSSFGQGASTTAAVAATTASNDWDPTAHDHELPSDECLARVKHELAELEARPLPSAFVAAEAKDVTKINALIVGPQGTPFEGGFFYVLIKCPPNYPNSPPRARLMTTDAGRVKFSPNLHENGKMCLSILGTGPGPSWSPNYGVAGVLLNVQSLMTESPYHDEPGYEVQNQSRKLSRYDAIIQHETIRVAVCDQLDACLRGTSSLPEPFREQLFQGFPKFYAKYEEAVKSQMHLTGSQMNDPFGDWRGTFQYETLLTRLQNLKEENRTDELNSKHFRGQICSFDAGAFLAGTLTHQLIKFRAVSGFLMAQTYLSTVLLFSGFYLVIYRLNPSGWELSRTDPMNSGGAFTQYVRMLYLSVSSATLCGAANIQPVAWYATLSVCVQSLVNFVYFASILAQTIGCSSSAETVFRRRERIQAISRRLSARSSVFAAGQPGAAGMPIRRRHSTQLPTVGFASLPT</sequence>
<proteinExistence type="predicted"/>
<evidence type="ECO:0000313" key="1">
    <source>
        <dbReference type="EMBL" id="KAH7958289.1"/>
    </source>
</evidence>
<gene>
    <name evidence="1" type="ORF">HPB49_000548</name>
</gene>